<protein>
    <submittedName>
        <fullName evidence="1">Uncharacterized protein</fullName>
    </submittedName>
</protein>
<dbReference type="PANTHER" id="PTHR20961:SF38">
    <property type="entry name" value="PROTEIN O-LINKED-MANNOSE BETA-1,4-N-ACETYLGLUCOSAMINYLTRANSFERASE 2"/>
    <property type="match status" value="1"/>
</dbReference>
<evidence type="ECO:0000313" key="2">
    <source>
        <dbReference type="Proteomes" id="UP000283269"/>
    </source>
</evidence>
<accession>A0A409XU40</accession>
<sequence>MLFRNGALSRRDALLLLIGASSMHIWSVLFGQPSTVSDQSIVINTNVQHDIPKTTVTALRQQIRTKIRTKTETVTVTASPTPTAKSSYPLLPFDELPSTELLAHAPGWTLFRNLYMSNGTLYIVADDRARQSFPEIRMMTSTGLEAENTPENIAMREPTDDDMEIISPEEAKKRWVSTTSNKKGQPLNRVWTVEGNTLLFNDPKQFLRHYYHFVAELFFGAQAFWHGAFSPPLSPEQMDEPDSPAGVHFSTSHPPVPPMHRAIFAHSNADGWRDNPGFNAYFLRAALPSLIVEHVEDWDDRIISTISQPGEPGRAWHFPIVLLVDRSAAHRGAMCGSTTQRTASEAWDYMRRRIRLRGLHVGGWWAPMREAVWRFAGAKEGIAKLASGSSGLAREADGQQQPLVSFLSGSETAEVRGIDASVHPADVADVGAVHQKILPMPERIVISYISRQSANNRKLIKQDHEGMVKAIKELVARKNKERSDFLSAVDGVNGHKSTGDETVPLPWEFHELIAEHMTKDEQIQAAARTTIMLGVHGNGLTHLVFMDPNRLSTVIEIFYPGGFAHDYYWTSRALGMRHFAVWKDKYRTFPDKPNVDYPEGFQGNFIPVDGAAMARLIEDRVAGKI</sequence>
<dbReference type="Proteomes" id="UP000283269">
    <property type="component" value="Unassembled WGS sequence"/>
</dbReference>
<reference evidence="1 2" key="1">
    <citation type="journal article" date="2018" name="Evol. Lett.">
        <title>Horizontal gene cluster transfer increased hallucinogenic mushroom diversity.</title>
        <authorList>
            <person name="Reynolds H.T."/>
            <person name="Vijayakumar V."/>
            <person name="Gluck-Thaler E."/>
            <person name="Korotkin H.B."/>
            <person name="Matheny P.B."/>
            <person name="Slot J.C."/>
        </authorList>
    </citation>
    <scope>NUCLEOTIDE SEQUENCE [LARGE SCALE GENOMIC DNA]</scope>
    <source>
        <strain evidence="1 2">2631</strain>
    </source>
</reference>
<dbReference type="OrthoDB" id="529273at2759"/>
<comment type="caution">
    <text evidence="1">The sequence shown here is derived from an EMBL/GenBank/DDBJ whole genome shotgun (WGS) entry which is preliminary data.</text>
</comment>
<dbReference type="EMBL" id="NHYD01000369">
    <property type="protein sequence ID" value="PPQ94352.1"/>
    <property type="molecule type" value="Genomic_DNA"/>
</dbReference>
<evidence type="ECO:0000313" key="1">
    <source>
        <dbReference type="EMBL" id="PPQ94352.1"/>
    </source>
</evidence>
<dbReference type="InterPro" id="IPR007657">
    <property type="entry name" value="Glycosyltransferase_61"/>
</dbReference>
<name>A0A409XU40_PSICY</name>
<dbReference type="GO" id="GO:0005783">
    <property type="term" value="C:endoplasmic reticulum"/>
    <property type="evidence" value="ECO:0007669"/>
    <property type="project" value="TreeGrafter"/>
</dbReference>
<dbReference type="InParanoid" id="A0A409XU40"/>
<dbReference type="PANTHER" id="PTHR20961">
    <property type="entry name" value="GLYCOSYLTRANSFERASE"/>
    <property type="match status" value="1"/>
</dbReference>
<proteinExistence type="predicted"/>
<dbReference type="STRING" id="93625.A0A409XU40"/>
<dbReference type="AlphaFoldDB" id="A0A409XU40"/>
<dbReference type="GO" id="GO:0097363">
    <property type="term" value="F:protein O-acetylglucosaminyltransferase activity"/>
    <property type="evidence" value="ECO:0007669"/>
    <property type="project" value="TreeGrafter"/>
</dbReference>
<dbReference type="GO" id="GO:0035269">
    <property type="term" value="P:protein O-linked glycosylation via mannose"/>
    <property type="evidence" value="ECO:0007669"/>
    <property type="project" value="TreeGrafter"/>
</dbReference>
<organism evidence="1 2">
    <name type="scientific">Psilocybe cyanescens</name>
    <dbReference type="NCBI Taxonomy" id="93625"/>
    <lineage>
        <taxon>Eukaryota</taxon>
        <taxon>Fungi</taxon>
        <taxon>Dikarya</taxon>
        <taxon>Basidiomycota</taxon>
        <taxon>Agaricomycotina</taxon>
        <taxon>Agaricomycetes</taxon>
        <taxon>Agaricomycetidae</taxon>
        <taxon>Agaricales</taxon>
        <taxon>Agaricineae</taxon>
        <taxon>Strophariaceae</taxon>
        <taxon>Psilocybe</taxon>
    </lineage>
</organism>
<keyword evidence="2" id="KW-1185">Reference proteome</keyword>
<gene>
    <name evidence="1" type="ORF">CVT25_000680</name>
</gene>